<dbReference type="InterPro" id="IPR036589">
    <property type="entry name" value="HCY_dom_sf"/>
</dbReference>
<dbReference type="GO" id="GO:0047150">
    <property type="term" value="F:betaine-homocysteine S-methyltransferase activity"/>
    <property type="evidence" value="ECO:0007669"/>
    <property type="project" value="TreeGrafter"/>
</dbReference>
<dbReference type="SUPFAM" id="SSF82282">
    <property type="entry name" value="Homocysteine S-methyltransferase"/>
    <property type="match status" value="1"/>
</dbReference>
<dbReference type="GO" id="GO:0009086">
    <property type="term" value="P:methionine biosynthetic process"/>
    <property type="evidence" value="ECO:0007669"/>
    <property type="project" value="TreeGrafter"/>
</dbReference>
<dbReference type="Pfam" id="PF02574">
    <property type="entry name" value="S-methyl_trans"/>
    <property type="match status" value="1"/>
</dbReference>
<dbReference type="EMBL" id="CASHTH010002512">
    <property type="protein sequence ID" value="CAI8031025.1"/>
    <property type="molecule type" value="Genomic_DNA"/>
</dbReference>
<evidence type="ECO:0000259" key="5">
    <source>
        <dbReference type="PROSITE" id="PS50970"/>
    </source>
</evidence>
<proteinExistence type="predicted"/>
<evidence type="ECO:0000256" key="1">
    <source>
        <dbReference type="ARBA" id="ARBA00022603"/>
    </source>
</evidence>
<dbReference type="PANTHER" id="PTHR46120">
    <property type="entry name" value="BETAINE--HOMOCYSTEINE S-METHYLTRANSFERASE 1"/>
    <property type="match status" value="1"/>
</dbReference>
<comment type="caution">
    <text evidence="6">The sequence shown here is derived from an EMBL/GenBank/DDBJ whole genome shotgun (WGS) entry which is preliminary data.</text>
</comment>
<dbReference type="GO" id="GO:0032259">
    <property type="term" value="P:methylation"/>
    <property type="evidence" value="ECO:0007669"/>
    <property type="project" value="UniProtKB-KW"/>
</dbReference>
<feature type="domain" description="Hcy-binding" evidence="5">
    <location>
        <begin position="9"/>
        <end position="177"/>
    </location>
</feature>
<reference evidence="6" key="1">
    <citation type="submission" date="2023-03" db="EMBL/GenBank/DDBJ databases">
        <authorList>
            <person name="Steffen K."/>
            <person name="Cardenas P."/>
        </authorList>
    </citation>
    <scope>NUCLEOTIDE SEQUENCE</scope>
</reference>
<comment type="pathway">
    <text evidence="3">Amino-acid biosynthesis; L-methionine biosynthesis via de novo pathway.</text>
</comment>
<dbReference type="PANTHER" id="PTHR46120:SF1">
    <property type="entry name" value="HCY-BINDING DOMAIN-CONTAINING PROTEIN"/>
    <property type="match status" value="1"/>
</dbReference>
<gene>
    <name evidence="6" type="ORF">GBAR_LOCUS17603</name>
</gene>
<dbReference type="AlphaFoldDB" id="A0AA35SJ40"/>
<dbReference type="InterPro" id="IPR051524">
    <property type="entry name" value="BHMT"/>
</dbReference>
<dbReference type="Proteomes" id="UP001174909">
    <property type="component" value="Unassembled WGS sequence"/>
</dbReference>
<evidence type="ECO:0000313" key="7">
    <source>
        <dbReference type="Proteomes" id="UP001174909"/>
    </source>
</evidence>
<protein>
    <submittedName>
        <fullName evidence="6">Betaine--homocysteine S-methyltransferase 1</fullName>
    </submittedName>
</protein>
<evidence type="ECO:0000256" key="3">
    <source>
        <dbReference type="ARBA" id="ARBA00034478"/>
    </source>
</evidence>
<evidence type="ECO:0000256" key="4">
    <source>
        <dbReference type="PROSITE-ProRule" id="PRU00333"/>
    </source>
</evidence>
<organism evidence="6 7">
    <name type="scientific">Geodia barretti</name>
    <name type="common">Barrett's horny sponge</name>
    <dbReference type="NCBI Taxonomy" id="519541"/>
    <lineage>
        <taxon>Eukaryota</taxon>
        <taxon>Metazoa</taxon>
        <taxon>Porifera</taxon>
        <taxon>Demospongiae</taxon>
        <taxon>Heteroscleromorpha</taxon>
        <taxon>Tetractinellida</taxon>
        <taxon>Astrophorina</taxon>
        <taxon>Geodiidae</taxon>
        <taxon>Geodia</taxon>
    </lineage>
</organism>
<dbReference type="PROSITE" id="PS50970">
    <property type="entry name" value="HCY"/>
    <property type="match status" value="1"/>
</dbReference>
<keyword evidence="7" id="KW-1185">Reference proteome</keyword>
<keyword evidence="2" id="KW-0808">Transferase</keyword>
<evidence type="ECO:0000256" key="2">
    <source>
        <dbReference type="ARBA" id="ARBA00022679"/>
    </source>
</evidence>
<dbReference type="Gene3D" id="3.20.20.330">
    <property type="entry name" value="Homocysteine-binding-like domain"/>
    <property type="match status" value="1"/>
</dbReference>
<evidence type="ECO:0000313" key="6">
    <source>
        <dbReference type="EMBL" id="CAI8031025.1"/>
    </source>
</evidence>
<sequence>MTDPVAAAAPGLLERLEAGPVICAEGYLFELERAGYVTAGPYVPEAVLEHPDAVIRLHRDFLRAGSDVMLAFTYYAHREKLRLIGKEDGLERMNRTAIRLARVVAQEGGALVAGNVCNSNIFVDGDPESARTVRAMFDEQVGWAVDEGVDFIVAETIGYVSEALLALAAIKAAACPR</sequence>
<name>A0AA35SJ40_GEOBA</name>
<keyword evidence="1" id="KW-0489">Methyltransferase</keyword>
<dbReference type="InterPro" id="IPR003726">
    <property type="entry name" value="HCY_dom"/>
</dbReference>
<comment type="caution">
    <text evidence="4">Lacks conserved residue(s) required for the propagation of feature annotation.</text>
</comment>
<accession>A0AA35SJ40</accession>